<protein>
    <submittedName>
        <fullName evidence="2">Uncharacterized protein</fullName>
    </submittedName>
</protein>
<feature type="non-terminal residue" evidence="2">
    <location>
        <position position="1"/>
    </location>
</feature>
<organism evidence="2 3">
    <name type="scientific">Rotaria socialis</name>
    <dbReference type="NCBI Taxonomy" id="392032"/>
    <lineage>
        <taxon>Eukaryota</taxon>
        <taxon>Metazoa</taxon>
        <taxon>Spiralia</taxon>
        <taxon>Gnathifera</taxon>
        <taxon>Rotifera</taxon>
        <taxon>Eurotatoria</taxon>
        <taxon>Bdelloidea</taxon>
        <taxon>Philodinida</taxon>
        <taxon>Philodinidae</taxon>
        <taxon>Rotaria</taxon>
    </lineage>
</organism>
<proteinExistence type="predicted"/>
<feature type="compositionally biased region" description="Basic and acidic residues" evidence="1">
    <location>
        <begin position="75"/>
        <end position="90"/>
    </location>
</feature>
<reference evidence="2" key="1">
    <citation type="submission" date="2021-02" db="EMBL/GenBank/DDBJ databases">
        <authorList>
            <person name="Nowell W R."/>
        </authorList>
    </citation>
    <scope>NUCLEOTIDE SEQUENCE</scope>
</reference>
<evidence type="ECO:0000256" key="1">
    <source>
        <dbReference type="SAM" id="MobiDB-lite"/>
    </source>
</evidence>
<dbReference type="EMBL" id="CAJOBP010006044">
    <property type="protein sequence ID" value="CAF4483863.1"/>
    <property type="molecule type" value="Genomic_DNA"/>
</dbReference>
<name>A0A820UKI1_9BILA</name>
<dbReference type="Proteomes" id="UP000663873">
    <property type="component" value="Unassembled WGS sequence"/>
</dbReference>
<feature type="region of interest" description="Disordered" evidence="1">
    <location>
        <begin position="1"/>
        <end position="90"/>
    </location>
</feature>
<evidence type="ECO:0000313" key="3">
    <source>
        <dbReference type="Proteomes" id="UP000663873"/>
    </source>
</evidence>
<feature type="compositionally biased region" description="Basic and acidic residues" evidence="1">
    <location>
        <begin position="8"/>
        <end position="21"/>
    </location>
</feature>
<dbReference type="AlphaFoldDB" id="A0A820UKI1"/>
<accession>A0A820UKI1</accession>
<gene>
    <name evidence="2" type="ORF">UJA718_LOCUS25140</name>
</gene>
<evidence type="ECO:0000313" key="2">
    <source>
        <dbReference type="EMBL" id="CAF4483863.1"/>
    </source>
</evidence>
<comment type="caution">
    <text evidence="2">The sequence shown here is derived from an EMBL/GenBank/DDBJ whole genome shotgun (WGS) entry which is preliminary data.</text>
</comment>
<keyword evidence="3" id="KW-1185">Reference proteome</keyword>
<sequence>EPGGLSQVRRDRQHAQGQEHHLRVHQGHQPPDRPPDYGQSAESHAEPGVPDRQQQSRRGADLREAIDGPGGVDNKSGREPEDLRFKLGIQ</sequence>